<dbReference type="EMBL" id="CP012023">
    <property type="protein sequence ID" value="ALI57067.1"/>
    <property type="molecule type" value="Genomic_DNA"/>
</dbReference>
<proteinExistence type="predicted"/>
<keyword evidence="2" id="KW-1185">Reference proteome</keyword>
<dbReference type="STRING" id="1397108.IMCC12053_3120"/>
<protein>
    <submittedName>
        <fullName evidence="1">Uncharacterized protein</fullName>
    </submittedName>
</protein>
<name>A0A0P0AET0_9RHOB</name>
<accession>A0A0P0AET0</accession>
<dbReference type="KEGG" id="cmar:IMCC12053_3120"/>
<gene>
    <name evidence="1" type="ORF">IMCC12053_3120</name>
</gene>
<sequence>MTLAERYNAETRRILPHMADSLAVDPTITSAGEIDEIVFRRSELLGGMAIAILAMIDQQD</sequence>
<dbReference type="AlphaFoldDB" id="A0A0P0AET0"/>
<evidence type="ECO:0000313" key="1">
    <source>
        <dbReference type="EMBL" id="ALI57067.1"/>
    </source>
</evidence>
<reference evidence="1 2" key="1">
    <citation type="submission" date="2015-05" db="EMBL/GenBank/DDBJ databases">
        <authorList>
            <person name="Wang D.B."/>
            <person name="Wang M."/>
        </authorList>
    </citation>
    <scope>NUCLEOTIDE SEQUENCE [LARGE SCALE GENOMIC DNA]</scope>
    <source>
        <strain evidence="1 2">IMCC 12053</strain>
    </source>
</reference>
<dbReference type="OrthoDB" id="7870639at2"/>
<dbReference type="RefSeq" id="WP_062220556.1">
    <property type="nucleotide sequence ID" value="NZ_CP012023.1"/>
</dbReference>
<organism evidence="1 2">
    <name type="scientific">Celeribacter marinus</name>
    <dbReference type="NCBI Taxonomy" id="1397108"/>
    <lineage>
        <taxon>Bacteria</taxon>
        <taxon>Pseudomonadati</taxon>
        <taxon>Pseudomonadota</taxon>
        <taxon>Alphaproteobacteria</taxon>
        <taxon>Rhodobacterales</taxon>
        <taxon>Roseobacteraceae</taxon>
        <taxon>Celeribacter</taxon>
    </lineage>
</organism>
<evidence type="ECO:0000313" key="2">
    <source>
        <dbReference type="Proteomes" id="UP000064920"/>
    </source>
</evidence>
<dbReference type="PATRIC" id="fig|1397108.4.peg.3215"/>
<dbReference type="Proteomes" id="UP000064920">
    <property type="component" value="Chromosome"/>
</dbReference>